<keyword evidence="1 3" id="KW-0413">Isomerase</keyword>
<dbReference type="PIRSF" id="PIRSF006386">
    <property type="entry name" value="HCCAis_GSTk"/>
    <property type="match status" value="1"/>
</dbReference>
<dbReference type="InterPro" id="IPR044087">
    <property type="entry name" value="NahD-like"/>
</dbReference>
<dbReference type="PANTHER" id="PTHR42943">
    <property type="entry name" value="GLUTATHIONE S-TRANSFERASE KAPPA"/>
    <property type="match status" value="1"/>
</dbReference>
<dbReference type="InterPro" id="IPR036249">
    <property type="entry name" value="Thioredoxin-like_sf"/>
</dbReference>
<comment type="caution">
    <text evidence="3">The sequence shown here is derived from an EMBL/GenBank/DDBJ whole genome shotgun (WGS) entry which is preliminary data.</text>
</comment>
<dbReference type="Gene3D" id="3.40.30.10">
    <property type="entry name" value="Glutaredoxin"/>
    <property type="match status" value="1"/>
</dbReference>
<sequence>MPRSLQYYFSLHSPWTYLGNGLFHEIAQRHGMSIDYRPMPLRAVFDETGGLPLPKRHPVRQRYRLVELQRWRERRGLPLVLEPAHFPFDPSLADRVTLAIVAAGRSPAGFIADVMAGVWAREEDMRSPEAIRACILRAGLDADALLAQADGASVRRRYDETLPQAVEAGVFGAPSYVRDGEVFWGQDRLELLDSALASGRAPYRPDGAA</sequence>
<comment type="catalytic activity">
    <reaction evidence="1">
        <text>2-hydroxychromene-2-carboxylate = (3E)-4-(2-hydroxyphenyl)-2-oxobut-3-enoate</text>
        <dbReference type="Rhea" id="RHEA:27401"/>
        <dbReference type="ChEBI" id="CHEBI:59350"/>
        <dbReference type="ChEBI" id="CHEBI:59353"/>
        <dbReference type="EC" id="5.99.1.4"/>
    </reaction>
</comment>
<dbReference type="RefSeq" id="WP_158448076.1">
    <property type="nucleotide sequence ID" value="NZ_JAOAOS010000001.1"/>
</dbReference>
<dbReference type="EMBL" id="JBHSLI010000001">
    <property type="protein sequence ID" value="MFC5292170.1"/>
    <property type="molecule type" value="Genomic_DNA"/>
</dbReference>
<dbReference type="Proteomes" id="UP001595976">
    <property type="component" value="Unassembled WGS sequence"/>
</dbReference>
<dbReference type="GO" id="GO:0016853">
    <property type="term" value="F:isomerase activity"/>
    <property type="evidence" value="ECO:0007669"/>
    <property type="project" value="UniProtKB-KW"/>
</dbReference>
<protein>
    <recommendedName>
        <fullName evidence="1">2-hydroxychromene-2-carboxylate isomerase</fullName>
        <ecNumber evidence="1">5.99.1.4</ecNumber>
    </recommendedName>
</protein>
<dbReference type="SUPFAM" id="SSF52833">
    <property type="entry name" value="Thioredoxin-like"/>
    <property type="match status" value="1"/>
</dbReference>
<reference evidence="4" key="1">
    <citation type="journal article" date="2019" name="Int. J. Syst. Evol. Microbiol.">
        <title>The Global Catalogue of Microorganisms (GCM) 10K type strain sequencing project: providing services to taxonomists for standard genome sequencing and annotation.</title>
        <authorList>
            <consortium name="The Broad Institute Genomics Platform"/>
            <consortium name="The Broad Institute Genome Sequencing Center for Infectious Disease"/>
            <person name="Wu L."/>
            <person name="Ma J."/>
        </authorList>
    </citation>
    <scope>NUCLEOTIDE SEQUENCE [LARGE SCALE GENOMIC DNA]</scope>
    <source>
        <strain evidence="4">CGMCC 1.15643</strain>
    </source>
</reference>
<dbReference type="PANTHER" id="PTHR42943:SF2">
    <property type="entry name" value="GLUTATHIONE S-TRANSFERASE KAPPA 1"/>
    <property type="match status" value="1"/>
</dbReference>
<dbReference type="InterPro" id="IPR001853">
    <property type="entry name" value="DSBA-like_thioredoxin_dom"/>
</dbReference>
<comment type="similarity">
    <text evidence="1">Belongs to the GST superfamily. NadH family.</text>
</comment>
<gene>
    <name evidence="3" type="ORF">ACFPK2_04105</name>
</gene>
<proteinExistence type="inferred from homology"/>
<dbReference type="Pfam" id="PF01323">
    <property type="entry name" value="DSBA"/>
    <property type="match status" value="1"/>
</dbReference>
<evidence type="ECO:0000313" key="4">
    <source>
        <dbReference type="Proteomes" id="UP001595976"/>
    </source>
</evidence>
<evidence type="ECO:0000313" key="3">
    <source>
        <dbReference type="EMBL" id="MFC5292170.1"/>
    </source>
</evidence>
<keyword evidence="4" id="KW-1185">Reference proteome</keyword>
<name>A0ABW0F157_9HYPH</name>
<organism evidence="3 4">
    <name type="scientific">Bosea minatitlanensis</name>
    <dbReference type="NCBI Taxonomy" id="128782"/>
    <lineage>
        <taxon>Bacteria</taxon>
        <taxon>Pseudomonadati</taxon>
        <taxon>Pseudomonadota</taxon>
        <taxon>Alphaproteobacteria</taxon>
        <taxon>Hyphomicrobiales</taxon>
        <taxon>Boseaceae</taxon>
        <taxon>Bosea</taxon>
    </lineage>
</organism>
<feature type="domain" description="DSBA-like thioredoxin" evidence="2">
    <location>
        <begin position="6"/>
        <end position="197"/>
    </location>
</feature>
<dbReference type="CDD" id="cd03022">
    <property type="entry name" value="DsbA_HCCA_Iso"/>
    <property type="match status" value="1"/>
</dbReference>
<accession>A0ABW0F157</accession>
<dbReference type="InterPro" id="IPR014440">
    <property type="entry name" value="HCCAis_GSTk"/>
</dbReference>
<evidence type="ECO:0000259" key="2">
    <source>
        <dbReference type="Pfam" id="PF01323"/>
    </source>
</evidence>
<dbReference type="EC" id="5.99.1.4" evidence="1"/>
<dbReference type="InterPro" id="IPR051924">
    <property type="entry name" value="GST_Kappa/NadH"/>
</dbReference>
<evidence type="ECO:0000256" key="1">
    <source>
        <dbReference type="PIRNR" id="PIRNR006386"/>
    </source>
</evidence>